<evidence type="ECO:0000313" key="3">
    <source>
        <dbReference type="Proteomes" id="UP000499080"/>
    </source>
</evidence>
<dbReference type="Proteomes" id="UP000499080">
    <property type="component" value="Unassembled WGS sequence"/>
</dbReference>
<comment type="caution">
    <text evidence="2">The sequence shown here is derived from an EMBL/GenBank/DDBJ whole genome shotgun (WGS) entry which is preliminary data.</text>
</comment>
<dbReference type="EMBL" id="BGPR01002363">
    <property type="protein sequence ID" value="GBM72195.1"/>
    <property type="molecule type" value="Genomic_DNA"/>
</dbReference>
<protein>
    <submittedName>
        <fullName evidence="2">Uncharacterized protein</fullName>
    </submittedName>
</protein>
<dbReference type="AlphaFoldDB" id="A0A4Y2I3N9"/>
<gene>
    <name evidence="2" type="ORF">AVEN_203272_1</name>
</gene>
<sequence>MNIIEDIRDDLVHDVEKRSSPPRTPMDLLASLQVHGVNFLQDTFRHQSSPCHVVLRHFCVLVGARHDIKKQQLFWEVLRECEPSSNDEDRVRAGKPSPSFPTTPEGGHLAPQHIIYRTTGTYTQRILGGIEFQIFNPPGMKLGSYH</sequence>
<accession>A0A4Y2I3N9</accession>
<keyword evidence="3" id="KW-1185">Reference proteome</keyword>
<name>A0A4Y2I3N9_ARAVE</name>
<evidence type="ECO:0000256" key="1">
    <source>
        <dbReference type="SAM" id="MobiDB-lite"/>
    </source>
</evidence>
<evidence type="ECO:0000313" key="2">
    <source>
        <dbReference type="EMBL" id="GBM72195.1"/>
    </source>
</evidence>
<feature type="region of interest" description="Disordered" evidence="1">
    <location>
        <begin position="85"/>
        <end position="109"/>
    </location>
</feature>
<organism evidence="2 3">
    <name type="scientific">Araneus ventricosus</name>
    <name type="common">Orbweaver spider</name>
    <name type="synonym">Epeira ventricosa</name>
    <dbReference type="NCBI Taxonomy" id="182803"/>
    <lineage>
        <taxon>Eukaryota</taxon>
        <taxon>Metazoa</taxon>
        <taxon>Ecdysozoa</taxon>
        <taxon>Arthropoda</taxon>
        <taxon>Chelicerata</taxon>
        <taxon>Arachnida</taxon>
        <taxon>Araneae</taxon>
        <taxon>Araneomorphae</taxon>
        <taxon>Entelegynae</taxon>
        <taxon>Araneoidea</taxon>
        <taxon>Araneidae</taxon>
        <taxon>Araneus</taxon>
    </lineage>
</organism>
<reference evidence="2 3" key="1">
    <citation type="journal article" date="2019" name="Sci. Rep.">
        <title>Orb-weaving spider Araneus ventricosus genome elucidates the spidroin gene catalogue.</title>
        <authorList>
            <person name="Kono N."/>
            <person name="Nakamura H."/>
            <person name="Ohtoshi R."/>
            <person name="Moran D.A.P."/>
            <person name="Shinohara A."/>
            <person name="Yoshida Y."/>
            <person name="Fujiwara M."/>
            <person name="Mori M."/>
            <person name="Tomita M."/>
            <person name="Arakawa K."/>
        </authorList>
    </citation>
    <scope>NUCLEOTIDE SEQUENCE [LARGE SCALE GENOMIC DNA]</scope>
</reference>
<proteinExistence type="predicted"/>